<evidence type="ECO:0000313" key="13">
    <source>
        <dbReference type="Proteomes" id="UP001194746"/>
    </source>
</evidence>
<keyword evidence="3 7" id="KW-0547">Nucleotide-binding</keyword>
<dbReference type="Gene3D" id="3.30.1360.40">
    <property type="match status" value="1"/>
</dbReference>
<evidence type="ECO:0000256" key="5">
    <source>
        <dbReference type="ARBA" id="ARBA00022840"/>
    </source>
</evidence>
<dbReference type="InterPro" id="IPR011764">
    <property type="entry name" value="Biotin_carboxylation_dom"/>
</dbReference>
<dbReference type="Proteomes" id="UP001194746">
    <property type="component" value="Unassembled WGS sequence"/>
</dbReference>
<name>A0AAD4GR34_ASPNN</name>
<dbReference type="InterPro" id="IPR050856">
    <property type="entry name" value="Biotin_carboxylase_complex"/>
</dbReference>
<evidence type="ECO:0000313" key="12">
    <source>
        <dbReference type="EMBL" id="KAF9884998.1"/>
    </source>
</evidence>
<keyword evidence="5 7" id="KW-0067">ATP-binding</keyword>
<dbReference type="GO" id="GO:0046872">
    <property type="term" value="F:metal ion binding"/>
    <property type="evidence" value="ECO:0007669"/>
    <property type="project" value="InterPro"/>
</dbReference>
<feature type="domain" description="Biotin carboxylation" evidence="11">
    <location>
        <begin position="3"/>
        <end position="462"/>
    </location>
</feature>
<dbReference type="Pfam" id="PF02682">
    <property type="entry name" value="CT_C_D"/>
    <property type="match status" value="1"/>
</dbReference>
<dbReference type="InterPro" id="IPR003778">
    <property type="entry name" value="CT_A_B"/>
</dbReference>
<keyword evidence="4" id="KW-0378">Hydrolase</keyword>
<evidence type="ECO:0000256" key="4">
    <source>
        <dbReference type="ARBA" id="ARBA00022801"/>
    </source>
</evidence>
<protein>
    <recommendedName>
        <fullName evidence="14">Urea carboxylase</fullName>
    </recommendedName>
</protein>
<keyword evidence="6" id="KW-0092">Biotin</keyword>
<dbReference type="InterPro" id="IPR005479">
    <property type="entry name" value="CPAse_ATP-bd"/>
</dbReference>
<dbReference type="Pfam" id="PF02786">
    <property type="entry name" value="CPSase_L_D2"/>
    <property type="match status" value="1"/>
</dbReference>
<dbReference type="PANTHER" id="PTHR18866:SF128">
    <property type="entry name" value="UREA AMIDOLYASE"/>
    <property type="match status" value="1"/>
</dbReference>
<feature type="coiled-coil region" evidence="8">
    <location>
        <begin position="1108"/>
        <end position="1142"/>
    </location>
</feature>
<evidence type="ECO:0000259" key="11">
    <source>
        <dbReference type="PROSITE" id="PS50979"/>
    </source>
</evidence>
<organism evidence="12 13">
    <name type="scientific">Aspergillus nanangensis</name>
    <dbReference type="NCBI Taxonomy" id="2582783"/>
    <lineage>
        <taxon>Eukaryota</taxon>
        <taxon>Fungi</taxon>
        <taxon>Dikarya</taxon>
        <taxon>Ascomycota</taxon>
        <taxon>Pezizomycotina</taxon>
        <taxon>Eurotiomycetes</taxon>
        <taxon>Eurotiomycetidae</taxon>
        <taxon>Eurotiales</taxon>
        <taxon>Aspergillaceae</taxon>
        <taxon>Aspergillus</taxon>
        <taxon>Aspergillus subgen. Circumdati</taxon>
    </lineage>
</organism>
<accession>A0AAD4GR34</accession>
<dbReference type="Gene3D" id="2.40.100.10">
    <property type="entry name" value="Cyclophilin-like"/>
    <property type="match status" value="2"/>
</dbReference>
<reference evidence="12" key="1">
    <citation type="journal article" date="2019" name="Beilstein J. Org. Chem.">
        <title>Nanangenines: drimane sesquiterpenoids as the dominant metabolite cohort of a novel Australian fungus, Aspergillus nanangensis.</title>
        <authorList>
            <person name="Lacey H.J."/>
            <person name="Gilchrist C.L.M."/>
            <person name="Crombie A."/>
            <person name="Kalaitzis J.A."/>
            <person name="Vuong D."/>
            <person name="Rutledge P.J."/>
            <person name="Turner P."/>
            <person name="Pitt J.I."/>
            <person name="Lacey E."/>
            <person name="Chooi Y.H."/>
            <person name="Piggott A.M."/>
        </authorList>
    </citation>
    <scope>NUCLEOTIDE SEQUENCE</scope>
    <source>
        <strain evidence="12">MST-FP2251</strain>
    </source>
</reference>
<dbReference type="InterPro" id="IPR005482">
    <property type="entry name" value="Biotin_COase_C"/>
</dbReference>
<dbReference type="AlphaFoldDB" id="A0AAD4GR34"/>
<dbReference type="CDD" id="cd06850">
    <property type="entry name" value="biotinyl_domain"/>
    <property type="match status" value="1"/>
</dbReference>
<evidence type="ECO:0000259" key="9">
    <source>
        <dbReference type="PROSITE" id="PS50968"/>
    </source>
</evidence>
<evidence type="ECO:0008006" key="14">
    <source>
        <dbReference type="Google" id="ProtNLM"/>
    </source>
</evidence>
<dbReference type="SUPFAM" id="SSF52440">
    <property type="entry name" value="PreATP-grasp domain"/>
    <property type="match status" value="1"/>
</dbReference>
<dbReference type="PROSITE" id="PS00867">
    <property type="entry name" value="CPSASE_2"/>
    <property type="match status" value="1"/>
</dbReference>
<feature type="domain" description="Lipoyl-binding" evidence="9">
    <location>
        <begin position="1163"/>
        <end position="1243"/>
    </location>
</feature>
<sequence length="1250" mass="136960">MESLKVVLIANRGEIAVRLIEAAHQLNIKTVAVFSETDSISAHVSLADKACLLQGPATTAYLDIDQIISIAKENGVDAVIPGYGFLSENPDFVRRLTTNGIAFVGPSADVIEALGLKHTARQCAIEASLAIVPGSAGLVIDQEEAVNIADKIGFPVMLKATAGGGGMGLLTCETVDEVRSSFKSVQSRGSTLFKNPGVFIEKYYPRSHHIEVQVFGNGSGKAVSFGERECSIQRRHQKVIEECPSPFVENKFPHLREELTTSAVRFAEHLNYASAGTVEFLVDDDTGEYFFLEMNTRLQVEHGITEMCYGVDLVELMYRQADAQLSGRAGIAASELGRLQESSLQPRGHAIELRVCAENPARDFVPSPGTLMEVDWHMLPGTRIDTWVRPGISISPNYDPLIAKIMHFSTTREQAIRDMVQIASKTVLSGPPTNLDFLLAVLNSPSFQSGNTITTFLESFKFAPAAIDVVSGGAKTLVQDLPGRPTIGRGFGHSGPMDSVTFRAANKLVGNPDNTEGLEITLSGPDLKFLGDAVIALCGPPVDATLDDSSVPLWTRVYVRAGQRLIIGKINSSTGCRAYLAVLGGFPSVPKWFGSKSTSPDIGIGGYQNRALKSGDYLSLAPCPSPFTLISGTVSIPESARPQYTAHWDVQVMGGPYEEGYLTPDDIDMIYSYNWKVSHNAARGGIRLIGPRPQWARPDGGDGGSHPSNVIEWGYPLGGLNWTGDEPVLFPVDCPNFGGFICSLTVISADLWKIGQLQPGSTLTFHRVSLTTALDSRRQVDNYLTSLGQAIISQDFVNVTAIGGVLDRYTGSRCTDPAIVRRLDASDGTPSVTYRQGGDNYLLVEYGYGTFDLNHKCRATTLDRALRTATNGEITFQTWLINTVGCGSSLQIYYDSLQLPQARLLDYLTSLECKLGDIRTMKLSNRTFSLPFVFDHPSLTAATERYMANQRPYASYLPDNFDFVARNNGISREQLKSIFLKAEFVVVGVGFVMALPQCLPADPRHRLRSPKMNPSRTFTPAGAVSWGGSCMALYNADGPGGYMLTGLTIPGVDVLGLKKGFSPDRPWLFEDMDIIKFHEVTREEYEEELAVWKSGRYQYKMTDTEFNMAEHNALLESTKQEVQTIQERQNVLEKEMLETERALLNKWVEAKAASETPSDDQVEKMLQDPDADILESPISANVWKVLVHENEELQADQLVVVLEAMKLEISIRVDSRFDHCRVKKVLVKPGDTIEGGSPLLISTRKTPIDQ</sequence>
<dbReference type="SUPFAM" id="SSF56059">
    <property type="entry name" value="Glutathione synthetase ATP-binding domain-like"/>
    <property type="match status" value="1"/>
</dbReference>
<evidence type="ECO:0000256" key="8">
    <source>
        <dbReference type="SAM" id="Coils"/>
    </source>
</evidence>
<dbReference type="Pfam" id="PF00364">
    <property type="entry name" value="Biotin_lipoyl"/>
    <property type="match status" value="1"/>
</dbReference>
<dbReference type="PROSITE" id="PS50968">
    <property type="entry name" value="BIOTINYL_LIPOYL"/>
    <property type="match status" value="1"/>
</dbReference>
<dbReference type="InterPro" id="IPR011761">
    <property type="entry name" value="ATP-grasp"/>
</dbReference>
<proteinExistence type="predicted"/>
<dbReference type="Pfam" id="PF02785">
    <property type="entry name" value="Biotin_carb_C"/>
    <property type="match status" value="1"/>
</dbReference>
<evidence type="ECO:0000256" key="2">
    <source>
        <dbReference type="ARBA" id="ARBA00022598"/>
    </source>
</evidence>
<dbReference type="SUPFAM" id="SSF160467">
    <property type="entry name" value="PH0987 N-terminal domain-like"/>
    <property type="match status" value="1"/>
</dbReference>
<evidence type="ECO:0000256" key="1">
    <source>
        <dbReference type="ARBA" id="ARBA00001953"/>
    </source>
</evidence>
<dbReference type="InterPro" id="IPR005481">
    <property type="entry name" value="BC-like_N"/>
</dbReference>
<evidence type="ECO:0000256" key="6">
    <source>
        <dbReference type="ARBA" id="ARBA00023267"/>
    </source>
</evidence>
<dbReference type="InterPro" id="IPR003833">
    <property type="entry name" value="CT_C_D"/>
</dbReference>
<dbReference type="SUPFAM" id="SSF50891">
    <property type="entry name" value="Cyclophilin-like"/>
    <property type="match status" value="2"/>
</dbReference>
<evidence type="ECO:0000256" key="3">
    <source>
        <dbReference type="ARBA" id="ARBA00022741"/>
    </source>
</evidence>
<feature type="domain" description="ATP-grasp" evidence="10">
    <location>
        <begin position="123"/>
        <end position="322"/>
    </location>
</feature>
<dbReference type="Pfam" id="PF02626">
    <property type="entry name" value="CT_A_B"/>
    <property type="match status" value="1"/>
</dbReference>
<dbReference type="Pfam" id="PF00289">
    <property type="entry name" value="Biotin_carb_N"/>
    <property type="match status" value="1"/>
</dbReference>
<dbReference type="InterPro" id="IPR029000">
    <property type="entry name" value="Cyclophilin-like_dom_sf"/>
</dbReference>
<dbReference type="InterPro" id="IPR011054">
    <property type="entry name" value="Rudment_hybrid_motif"/>
</dbReference>
<comment type="cofactor">
    <cofactor evidence="1">
        <name>biotin</name>
        <dbReference type="ChEBI" id="CHEBI:57586"/>
    </cofactor>
</comment>
<dbReference type="Gene3D" id="2.40.50.100">
    <property type="match status" value="1"/>
</dbReference>
<dbReference type="EMBL" id="VCAU01000106">
    <property type="protein sequence ID" value="KAF9884998.1"/>
    <property type="molecule type" value="Genomic_DNA"/>
</dbReference>
<dbReference type="GO" id="GO:0016787">
    <property type="term" value="F:hydrolase activity"/>
    <property type="evidence" value="ECO:0007669"/>
    <property type="project" value="UniProtKB-KW"/>
</dbReference>
<keyword evidence="2" id="KW-0436">Ligase</keyword>
<evidence type="ECO:0000256" key="7">
    <source>
        <dbReference type="PROSITE-ProRule" id="PRU00409"/>
    </source>
</evidence>
<comment type="caution">
    <text evidence="12">The sequence shown here is derived from an EMBL/GenBank/DDBJ whole genome shotgun (WGS) entry which is preliminary data.</text>
</comment>
<dbReference type="FunFam" id="3.30.1490.20:FF:000003">
    <property type="entry name" value="acetyl-CoA carboxylase isoform X1"/>
    <property type="match status" value="1"/>
</dbReference>
<dbReference type="SMART" id="SM00878">
    <property type="entry name" value="Biotin_carb_C"/>
    <property type="match status" value="1"/>
</dbReference>
<dbReference type="Gene3D" id="3.30.470.20">
    <property type="entry name" value="ATP-grasp fold, B domain"/>
    <property type="match status" value="1"/>
</dbReference>
<dbReference type="InterPro" id="IPR011053">
    <property type="entry name" value="Single_hybrid_motif"/>
</dbReference>
<dbReference type="SUPFAM" id="SSF51230">
    <property type="entry name" value="Single hybrid motif"/>
    <property type="match status" value="1"/>
</dbReference>
<keyword evidence="13" id="KW-1185">Reference proteome</keyword>
<dbReference type="GO" id="GO:0005524">
    <property type="term" value="F:ATP binding"/>
    <property type="evidence" value="ECO:0007669"/>
    <property type="project" value="UniProtKB-UniRule"/>
</dbReference>
<dbReference type="PANTHER" id="PTHR18866">
    <property type="entry name" value="CARBOXYLASE:PYRUVATE/ACETYL-COA/PROPIONYL-COA CARBOXYLASE"/>
    <property type="match status" value="1"/>
</dbReference>
<evidence type="ECO:0000259" key="10">
    <source>
        <dbReference type="PROSITE" id="PS50975"/>
    </source>
</evidence>
<dbReference type="SUPFAM" id="SSF51246">
    <property type="entry name" value="Rudiment single hybrid motif"/>
    <property type="match status" value="1"/>
</dbReference>
<keyword evidence="8" id="KW-0175">Coiled coil</keyword>
<dbReference type="PROSITE" id="PS50975">
    <property type="entry name" value="ATP_GRASP"/>
    <property type="match status" value="1"/>
</dbReference>
<dbReference type="GO" id="GO:0016874">
    <property type="term" value="F:ligase activity"/>
    <property type="evidence" value="ECO:0007669"/>
    <property type="project" value="UniProtKB-KW"/>
</dbReference>
<reference evidence="12" key="2">
    <citation type="submission" date="2020-02" db="EMBL/GenBank/DDBJ databases">
        <authorList>
            <person name="Gilchrist C.L.M."/>
            <person name="Chooi Y.-H."/>
        </authorList>
    </citation>
    <scope>NUCLEOTIDE SEQUENCE</scope>
    <source>
        <strain evidence="12">MST-FP2251</strain>
    </source>
</reference>
<dbReference type="SMART" id="SM00796">
    <property type="entry name" value="AHS1"/>
    <property type="match status" value="1"/>
</dbReference>
<dbReference type="InterPro" id="IPR016185">
    <property type="entry name" value="PreATP-grasp_dom_sf"/>
</dbReference>
<gene>
    <name evidence="12" type="ORF">FE257_000821</name>
</gene>
<dbReference type="PROSITE" id="PS00866">
    <property type="entry name" value="CPSASE_1"/>
    <property type="match status" value="1"/>
</dbReference>
<dbReference type="InterPro" id="IPR000089">
    <property type="entry name" value="Biotin_lipoyl"/>
</dbReference>
<dbReference type="SMART" id="SM00797">
    <property type="entry name" value="AHS2"/>
    <property type="match status" value="1"/>
</dbReference>
<dbReference type="PROSITE" id="PS50979">
    <property type="entry name" value="BC"/>
    <property type="match status" value="1"/>
</dbReference>